<dbReference type="EMBL" id="FNTJ01000002">
    <property type="protein sequence ID" value="SED12383.1"/>
    <property type="molecule type" value="Genomic_DNA"/>
</dbReference>
<organism evidence="1 2">
    <name type="scientific">Pseudomonas saponiphila</name>
    <dbReference type="NCBI Taxonomy" id="556534"/>
    <lineage>
        <taxon>Bacteria</taxon>
        <taxon>Pseudomonadati</taxon>
        <taxon>Pseudomonadota</taxon>
        <taxon>Gammaproteobacteria</taxon>
        <taxon>Pseudomonadales</taxon>
        <taxon>Pseudomonadaceae</taxon>
        <taxon>Pseudomonas</taxon>
    </lineage>
</organism>
<name>A0A1H4Y397_9PSED</name>
<gene>
    <name evidence="1" type="ORF">SAMN05216178_6329</name>
</gene>
<proteinExistence type="predicted"/>
<sequence length="34" mass="4077">MLKMAAKRLASELHFSAEEIMTMRFSDMVWWLTD</sequence>
<protein>
    <submittedName>
        <fullName evidence="1">Uncharacterized protein</fullName>
    </submittedName>
</protein>
<accession>A0A1H4Y397</accession>
<evidence type="ECO:0000313" key="1">
    <source>
        <dbReference type="EMBL" id="SED12383.1"/>
    </source>
</evidence>
<dbReference type="Proteomes" id="UP000198982">
    <property type="component" value="Unassembled WGS sequence"/>
</dbReference>
<keyword evidence="2" id="KW-1185">Reference proteome</keyword>
<evidence type="ECO:0000313" key="2">
    <source>
        <dbReference type="Proteomes" id="UP000198982"/>
    </source>
</evidence>
<reference evidence="2" key="1">
    <citation type="submission" date="2016-10" db="EMBL/GenBank/DDBJ databases">
        <authorList>
            <person name="Varghese N."/>
            <person name="Submissions S."/>
        </authorList>
    </citation>
    <scope>NUCLEOTIDE SEQUENCE [LARGE SCALE GENOMIC DNA]</scope>
    <source>
        <strain evidence="2">DSM 9751</strain>
    </source>
</reference>
<dbReference type="AlphaFoldDB" id="A0A1H4Y397"/>